<keyword evidence="10" id="KW-1185">Reference proteome</keyword>
<dbReference type="InterPro" id="IPR045249">
    <property type="entry name" value="HARBI1-like"/>
</dbReference>
<gene>
    <name evidence="9" type="ORF">RDI58_017416</name>
</gene>
<dbReference type="GO" id="GO:0004518">
    <property type="term" value="F:nuclease activity"/>
    <property type="evidence" value="ECO:0007669"/>
    <property type="project" value="UniProtKB-KW"/>
</dbReference>
<keyword evidence="5" id="KW-0479">Metal-binding</keyword>
<dbReference type="PANTHER" id="PTHR22930">
    <property type="match status" value="1"/>
</dbReference>
<dbReference type="EMBL" id="JBANQN010000007">
    <property type="protein sequence ID" value="KAK6783962.1"/>
    <property type="molecule type" value="Genomic_DNA"/>
</dbReference>
<comment type="cofactor">
    <cofactor evidence="1">
        <name>a divalent metal cation</name>
        <dbReference type="ChEBI" id="CHEBI:60240"/>
    </cofactor>
</comment>
<comment type="similarity">
    <text evidence="3">Belongs to the HARBI1 family.</text>
</comment>
<keyword evidence="4" id="KW-0540">Nuclease</keyword>
<accession>A0AAN8TEZ1</accession>
<dbReference type="GO" id="GO:0016787">
    <property type="term" value="F:hydrolase activity"/>
    <property type="evidence" value="ECO:0007669"/>
    <property type="project" value="UniProtKB-KW"/>
</dbReference>
<reference evidence="9 10" key="1">
    <citation type="submission" date="2024-02" db="EMBL/GenBank/DDBJ databases">
        <title>de novo genome assembly of Solanum bulbocastanum strain 11H21.</title>
        <authorList>
            <person name="Hosaka A.J."/>
        </authorList>
    </citation>
    <scope>NUCLEOTIDE SEQUENCE [LARGE SCALE GENOMIC DNA]</scope>
    <source>
        <tissue evidence="9">Young leaves</tissue>
    </source>
</reference>
<comment type="caution">
    <text evidence="9">The sequence shown here is derived from an EMBL/GenBank/DDBJ whole genome shotgun (WGS) entry which is preliminary data.</text>
</comment>
<evidence type="ECO:0000256" key="3">
    <source>
        <dbReference type="ARBA" id="ARBA00006958"/>
    </source>
</evidence>
<dbReference type="InterPro" id="IPR027806">
    <property type="entry name" value="HARBI1_dom"/>
</dbReference>
<evidence type="ECO:0000313" key="9">
    <source>
        <dbReference type="EMBL" id="KAK6783962.1"/>
    </source>
</evidence>
<evidence type="ECO:0000256" key="6">
    <source>
        <dbReference type="ARBA" id="ARBA00022801"/>
    </source>
</evidence>
<dbReference type="Pfam" id="PF13359">
    <property type="entry name" value="DDE_Tnp_4"/>
    <property type="match status" value="1"/>
</dbReference>
<sequence>MIVTWGHLAGWIDDHMYTLDLKDCIGTIDGTYIEGEVPKVVQQAYRNRKGRTSQNVLCACDFDKRFTFVAVGWEGTPHDSKVLENALVEPTSQFPFPPYGNFKLHP</sequence>
<evidence type="ECO:0000256" key="2">
    <source>
        <dbReference type="ARBA" id="ARBA00004123"/>
    </source>
</evidence>
<dbReference type="Proteomes" id="UP001371456">
    <property type="component" value="Unassembled WGS sequence"/>
</dbReference>
<comment type="subcellular location">
    <subcellularLocation>
        <location evidence="2">Nucleus</location>
    </subcellularLocation>
</comment>
<feature type="domain" description="DDE Tnp4" evidence="8">
    <location>
        <begin position="28"/>
        <end position="85"/>
    </location>
</feature>
<evidence type="ECO:0000256" key="4">
    <source>
        <dbReference type="ARBA" id="ARBA00022722"/>
    </source>
</evidence>
<proteinExistence type="inferred from homology"/>
<evidence type="ECO:0000256" key="5">
    <source>
        <dbReference type="ARBA" id="ARBA00022723"/>
    </source>
</evidence>
<keyword evidence="6" id="KW-0378">Hydrolase</keyword>
<evidence type="ECO:0000259" key="8">
    <source>
        <dbReference type="Pfam" id="PF13359"/>
    </source>
</evidence>
<keyword evidence="7" id="KW-0539">Nucleus</keyword>
<dbReference type="GO" id="GO:0046872">
    <property type="term" value="F:metal ion binding"/>
    <property type="evidence" value="ECO:0007669"/>
    <property type="project" value="UniProtKB-KW"/>
</dbReference>
<evidence type="ECO:0000313" key="10">
    <source>
        <dbReference type="Proteomes" id="UP001371456"/>
    </source>
</evidence>
<evidence type="ECO:0000256" key="7">
    <source>
        <dbReference type="ARBA" id="ARBA00023242"/>
    </source>
</evidence>
<dbReference type="AlphaFoldDB" id="A0AAN8TEZ1"/>
<name>A0AAN8TEZ1_SOLBU</name>
<protein>
    <recommendedName>
        <fullName evidence="8">DDE Tnp4 domain-containing protein</fullName>
    </recommendedName>
</protein>
<evidence type="ECO:0000256" key="1">
    <source>
        <dbReference type="ARBA" id="ARBA00001968"/>
    </source>
</evidence>
<dbReference type="PANTHER" id="PTHR22930:SF285">
    <property type="entry name" value="PROTEIN ALP1-LIKE"/>
    <property type="match status" value="1"/>
</dbReference>
<dbReference type="GO" id="GO:0005634">
    <property type="term" value="C:nucleus"/>
    <property type="evidence" value="ECO:0007669"/>
    <property type="project" value="UniProtKB-SubCell"/>
</dbReference>
<organism evidence="9 10">
    <name type="scientific">Solanum bulbocastanum</name>
    <name type="common">Wild potato</name>
    <dbReference type="NCBI Taxonomy" id="147425"/>
    <lineage>
        <taxon>Eukaryota</taxon>
        <taxon>Viridiplantae</taxon>
        <taxon>Streptophyta</taxon>
        <taxon>Embryophyta</taxon>
        <taxon>Tracheophyta</taxon>
        <taxon>Spermatophyta</taxon>
        <taxon>Magnoliopsida</taxon>
        <taxon>eudicotyledons</taxon>
        <taxon>Gunneridae</taxon>
        <taxon>Pentapetalae</taxon>
        <taxon>asterids</taxon>
        <taxon>lamiids</taxon>
        <taxon>Solanales</taxon>
        <taxon>Solanaceae</taxon>
        <taxon>Solanoideae</taxon>
        <taxon>Solaneae</taxon>
        <taxon>Solanum</taxon>
    </lineage>
</organism>